<evidence type="ECO:0000256" key="3">
    <source>
        <dbReference type="ARBA" id="ARBA00023163"/>
    </source>
</evidence>
<dbReference type="PRINTS" id="PR00455">
    <property type="entry name" value="HTHTETR"/>
</dbReference>
<evidence type="ECO:0000256" key="2">
    <source>
        <dbReference type="ARBA" id="ARBA00023125"/>
    </source>
</evidence>
<protein>
    <submittedName>
        <fullName evidence="6">TetR family transcriptional regulator</fullName>
    </submittedName>
</protein>
<dbReference type="Proteomes" id="UP000632454">
    <property type="component" value="Unassembled WGS sequence"/>
</dbReference>
<dbReference type="SUPFAM" id="SSF46689">
    <property type="entry name" value="Homeodomain-like"/>
    <property type="match status" value="1"/>
</dbReference>
<feature type="domain" description="HTH tetR-type" evidence="5">
    <location>
        <begin position="1"/>
        <end position="59"/>
    </location>
</feature>
<organism evidence="6 7">
    <name type="scientific">Williamsia phyllosphaerae</name>
    <dbReference type="NCBI Taxonomy" id="885042"/>
    <lineage>
        <taxon>Bacteria</taxon>
        <taxon>Bacillati</taxon>
        <taxon>Actinomycetota</taxon>
        <taxon>Actinomycetes</taxon>
        <taxon>Mycobacteriales</taxon>
        <taxon>Nocardiaceae</taxon>
        <taxon>Williamsia</taxon>
    </lineage>
</organism>
<dbReference type="Gene3D" id="1.10.357.10">
    <property type="entry name" value="Tetracycline Repressor, domain 2"/>
    <property type="match status" value="1"/>
</dbReference>
<dbReference type="InterPro" id="IPR041347">
    <property type="entry name" value="MftR_C"/>
</dbReference>
<keyword evidence="2 4" id="KW-0238">DNA-binding</keyword>
<keyword evidence="3" id="KW-0804">Transcription</keyword>
<accession>A0ABQ1UQ78</accession>
<evidence type="ECO:0000313" key="7">
    <source>
        <dbReference type="Proteomes" id="UP000632454"/>
    </source>
</evidence>
<dbReference type="PROSITE" id="PS50977">
    <property type="entry name" value="HTH_TETR_2"/>
    <property type="match status" value="1"/>
</dbReference>
<dbReference type="InterPro" id="IPR001647">
    <property type="entry name" value="HTH_TetR"/>
</dbReference>
<dbReference type="Pfam" id="PF00440">
    <property type="entry name" value="TetR_N"/>
    <property type="match status" value="1"/>
</dbReference>
<dbReference type="PROSITE" id="PS01081">
    <property type="entry name" value="HTH_TETR_1"/>
    <property type="match status" value="1"/>
</dbReference>
<dbReference type="InterPro" id="IPR009057">
    <property type="entry name" value="Homeodomain-like_sf"/>
</dbReference>
<dbReference type="PANTHER" id="PTHR30055">
    <property type="entry name" value="HTH-TYPE TRANSCRIPTIONAL REGULATOR RUTR"/>
    <property type="match status" value="1"/>
</dbReference>
<feature type="DNA-binding region" description="H-T-H motif" evidence="4">
    <location>
        <begin position="22"/>
        <end position="41"/>
    </location>
</feature>
<evidence type="ECO:0000256" key="1">
    <source>
        <dbReference type="ARBA" id="ARBA00023015"/>
    </source>
</evidence>
<dbReference type="InterPro" id="IPR023772">
    <property type="entry name" value="DNA-bd_HTH_TetR-type_CS"/>
</dbReference>
<dbReference type="Gene3D" id="1.10.10.60">
    <property type="entry name" value="Homeodomain-like"/>
    <property type="match status" value="1"/>
</dbReference>
<evidence type="ECO:0000313" key="6">
    <source>
        <dbReference type="EMBL" id="GGF22477.1"/>
    </source>
</evidence>
<sequence length="181" mass="19754">MLSEVSETAVALFVANGFDETTVDQICEAAGLSRRSFFRYFKGKEDVVVSLFSTFAVEGCAHFVARPAGEDVWTALRHSMTPMTRWADDDPVRAVAMLRLIDDSPSLRARYLDRVDRWRASLADVVHARQASATHLQAAVIAAAGMGAYLAAVRAWVATDGADSLPTLFDAAFAALRPRMD</sequence>
<dbReference type="Pfam" id="PF17754">
    <property type="entry name" value="TetR_C_14"/>
    <property type="match status" value="1"/>
</dbReference>
<evidence type="ECO:0000256" key="4">
    <source>
        <dbReference type="PROSITE-ProRule" id="PRU00335"/>
    </source>
</evidence>
<keyword evidence="7" id="KW-1185">Reference proteome</keyword>
<name>A0ABQ1UQ78_9NOCA</name>
<dbReference type="PANTHER" id="PTHR30055:SF238">
    <property type="entry name" value="MYCOFACTOCIN BIOSYNTHESIS TRANSCRIPTIONAL REGULATOR MFTR-RELATED"/>
    <property type="match status" value="1"/>
</dbReference>
<keyword evidence="1" id="KW-0805">Transcription regulation</keyword>
<reference evidence="7" key="1">
    <citation type="journal article" date="2019" name="Int. J. Syst. Evol. Microbiol.">
        <title>The Global Catalogue of Microorganisms (GCM) 10K type strain sequencing project: providing services to taxonomists for standard genome sequencing and annotation.</title>
        <authorList>
            <consortium name="The Broad Institute Genomics Platform"/>
            <consortium name="The Broad Institute Genome Sequencing Center for Infectious Disease"/>
            <person name="Wu L."/>
            <person name="Ma J."/>
        </authorList>
    </citation>
    <scope>NUCLEOTIDE SEQUENCE [LARGE SCALE GENOMIC DNA]</scope>
    <source>
        <strain evidence="7">CCM 7855</strain>
    </source>
</reference>
<dbReference type="InterPro" id="IPR050109">
    <property type="entry name" value="HTH-type_TetR-like_transc_reg"/>
</dbReference>
<comment type="caution">
    <text evidence="6">The sequence shown here is derived from an EMBL/GenBank/DDBJ whole genome shotgun (WGS) entry which is preliminary data.</text>
</comment>
<dbReference type="EMBL" id="BMCS01000001">
    <property type="protein sequence ID" value="GGF22477.1"/>
    <property type="molecule type" value="Genomic_DNA"/>
</dbReference>
<evidence type="ECO:0000259" key="5">
    <source>
        <dbReference type="PROSITE" id="PS50977"/>
    </source>
</evidence>
<proteinExistence type="predicted"/>
<gene>
    <name evidence="6" type="ORF">GCM10007298_18040</name>
</gene>